<feature type="transmembrane region" description="Helical" evidence="1">
    <location>
        <begin position="207"/>
        <end position="226"/>
    </location>
</feature>
<keyword evidence="1" id="KW-0812">Transmembrane</keyword>
<name>A0A226DGU2_FOLCA</name>
<keyword evidence="3" id="KW-1185">Reference proteome</keyword>
<evidence type="ECO:0000256" key="1">
    <source>
        <dbReference type="SAM" id="Phobius"/>
    </source>
</evidence>
<reference evidence="2 3" key="1">
    <citation type="submission" date="2015-12" db="EMBL/GenBank/DDBJ databases">
        <title>The genome of Folsomia candida.</title>
        <authorList>
            <person name="Faddeeva A."/>
            <person name="Derks M.F."/>
            <person name="Anvar Y."/>
            <person name="Smit S."/>
            <person name="Van Straalen N."/>
            <person name="Roelofs D."/>
        </authorList>
    </citation>
    <scope>NUCLEOTIDE SEQUENCE [LARGE SCALE GENOMIC DNA]</scope>
    <source>
        <strain evidence="2 3">VU population</strain>
        <tissue evidence="2">Whole body</tissue>
    </source>
</reference>
<evidence type="ECO:0000313" key="2">
    <source>
        <dbReference type="EMBL" id="OXA44370.1"/>
    </source>
</evidence>
<dbReference type="AlphaFoldDB" id="A0A226DGU2"/>
<feature type="transmembrane region" description="Helical" evidence="1">
    <location>
        <begin position="137"/>
        <end position="162"/>
    </location>
</feature>
<proteinExistence type="predicted"/>
<feature type="transmembrane region" description="Helical" evidence="1">
    <location>
        <begin position="261"/>
        <end position="283"/>
    </location>
</feature>
<organism evidence="2 3">
    <name type="scientific">Folsomia candida</name>
    <name type="common">Springtail</name>
    <dbReference type="NCBI Taxonomy" id="158441"/>
    <lineage>
        <taxon>Eukaryota</taxon>
        <taxon>Metazoa</taxon>
        <taxon>Ecdysozoa</taxon>
        <taxon>Arthropoda</taxon>
        <taxon>Hexapoda</taxon>
        <taxon>Collembola</taxon>
        <taxon>Entomobryomorpha</taxon>
        <taxon>Isotomoidea</taxon>
        <taxon>Isotomidae</taxon>
        <taxon>Proisotominae</taxon>
        <taxon>Folsomia</taxon>
    </lineage>
</organism>
<keyword evidence="1" id="KW-1133">Transmembrane helix</keyword>
<dbReference type="EMBL" id="LNIX01000019">
    <property type="protein sequence ID" value="OXA44370.1"/>
    <property type="molecule type" value="Genomic_DNA"/>
</dbReference>
<feature type="transmembrane region" description="Helical" evidence="1">
    <location>
        <begin position="76"/>
        <end position="102"/>
    </location>
</feature>
<protein>
    <recommendedName>
        <fullName evidence="4">Odorant receptor</fullName>
    </recommendedName>
</protein>
<evidence type="ECO:0008006" key="4">
    <source>
        <dbReference type="Google" id="ProtNLM"/>
    </source>
</evidence>
<sequence length="394" mass="45116">MVVTPIMWKSVENTSRFPFIWKCPVQFDRSLRTAVYHPISKQLIPWCLVLLKSVTSAFPCLFLITSQFFGRIHIEFVNLFGLWMCYILLAIGIVGELALLIYGKTPSVAFSSIKILERRLAWNMITPQKTRSSIDSAGLMLIVIVFVFAFYGCVIIPATTYFRLDPYSQFYHKILLNTQYDTLPARIILLTLNATLMLPAIQTCRVFSIVVTILTVLSRLILDCVAHLDRMTQVCREDDEMESIIRQYQALQIILIMGDELISLGILLFMIVGFVAAVAFIFASVKLSHLIPLPIFIYILSVAAIVPVMIQIMLPMFIAIFENASAFRDRGRQQLVFMANRKYIRRKLESMRIIRMQAGLFGFNVFLLKKAAKSVYYYNICNYTINTMLSVKLS</sequence>
<evidence type="ECO:0000313" key="3">
    <source>
        <dbReference type="Proteomes" id="UP000198287"/>
    </source>
</evidence>
<keyword evidence="1" id="KW-0472">Membrane</keyword>
<feature type="transmembrane region" description="Helical" evidence="1">
    <location>
        <begin position="43"/>
        <end position="64"/>
    </location>
</feature>
<accession>A0A226DGU2</accession>
<gene>
    <name evidence="2" type="ORF">Fcan01_20479</name>
</gene>
<comment type="caution">
    <text evidence="2">The sequence shown here is derived from an EMBL/GenBank/DDBJ whole genome shotgun (WGS) entry which is preliminary data.</text>
</comment>
<dbReference type="Proteomes" id="UP000198287">
    <property type="component" value="Unassembled WGS sequence"/>
</dbReference>
<feature type="transmembrane region" description="Helical" evidence="1">
    <location>
        <begin position="295"/>
        <end position="321"/>
    </location>
</feature>